<dbReference type="Proteomes" id="UP000824070">
    <property type="component" value="Unassembled WGS sequence"/>
</dbReference>
<gene>
    <name evidence="1" type="ORF">IAC52_04150</name>
</gene>
<feature type="non-terminal residue" evidence="1">
    <location>
        <position position="1"/>
    </location>
</feature>
<reference evidence="1" key="1">
    <citation type="submission" date="2020-10" db="EMBL/GenBank/DDBJ databases">
        <authorList>
            <person name="Gilroy R."/>
        </authorList>
    </citation>
    <scope>NUCLEOTIDE SEQUENCE</scope>
    <source>
        <strain evidence="1">ChiGjej1B1-22543</strain>
    </source>
</reference>
<dbReference type="EMBL" id="DVMV01000031">
    <property type="protein sequence ID" value="HIU45470.1"/>
    <property type="molecule type" value="Genomic_DNA"/>
</dbReference>
<organism evidence="1 2">
    <name type="scientific">Candidatus Alloenteromonas pullicola</name>
    <dbReference type="NCBI Taxonomy" id="2840784"/>
    <lineage>
        <taxon>Bacteria</taxon>
        <taxon>Bacillati</taxon>
        <taxon>Bacillota</taxon>
        <taxon>Bacillota incertae sedis</taxon>
        <taxon>Candidatus Alloenteromonas</taxon>
    </lineage>
</organism>
<sequence length="61" mass="7103">SKSDLTYWKELDKAVDGYAKENGFEYVIDQEPFLRNATGKPIIINYFYHSTITQSAKNNRL</sequence>
<comment type="caution">
    <text evidence="1">The sequence shown here is derived from an EMBL/GenBank/DDBJ whole genome shotgun (WGS) entry which is preliminary data.</text>
</comment>
<protein>
    <submittedName>
        <fullName evidence="1">Radical SAM protein</fullName>
    </submittedName>
</protein>
<dbReference type="AlphaFoldDB" id="A0A9D1S359"/>
<evidence type="ECO:0000313" key="1">
    <source>
        <dbReference type="EMBL" id="HIU45470.1"/>
    </source>
</evidence>
<proteinExistence type="predicted"/>
<evidence type="ECO:0000313" key="2">
    <source>
        <dbReference type="Proteomes" id="UP000824070"/>
    </source>
</evidence>
<reference evidence="1" key="2">
    <citation type="journal article" date="2021" name="PeerJ">
        <title>Extensive microbial diversity within the chicken gut microbiome revealed by metagenomics and culture.</title>
        <authorList>
            <person name="Gilroy R."/>
            <person name="Ravi A."/>
            <person name="Getino M."/>
            <person name="Pursley I."/>
            <person name="Horton D.L."/>
            <person name="Alikhan N.F."/>
            <person name="Baker D."/>
            <person name="Gharbi K."/>
            <person name="Hall N."/>
            <person name="Watson M."/>
            <person name="Adriaenssens E.M."/>
            <person name="Foster-Nyarko E."/>
            <person name="Jarju S."/>
            <person name="Secka A."/>
            <person name="Antonio M."/>
            <person name="Oren A."/>
            <person name="Chaudhuri R.R."/>
            <person name="La Ragione R."/>
            <person name="Hildebrand F."/>
            <person name="Pallen M.J."/>
        </authorList>
    </citation>
    <scope>NUCLEOTIDE SEQUENCE</scope>
    <source>
        <strain evidence="1">ChiGjej1B1-22543</strain>
    </source>
</reference>
<accession>A0A9D1S359</accession>
<name>A0A9D1S359_9FIRM</name>